<sequence length="58" mass="6490">MSNPGAPEALSTNLSHLCDMRNTKSSGGLVSYSLHRLEYRDDGPSFGFRRKASSNMWR</sequence>
<accession>A0A383ABG6</accession>
<evidence type="ECO:0000313" key="1">
    <source>
        <dbReference type="EMBL" id="SVE05052.1"/>
    </source>
</evidence>
<dbReference type="EMBL" id="UINC01190749">
    <property type="protein sequence ID" value="SVE05052.1"/>
    <property type="molecule type" value="Genomic_DNA"/>
</dbReference>
<protein>
    <submittedName>
        <fullName evidence="1">Uncharacterized protein</fullName>
    </submittedName>
</protein>
<organism evidence="1">
    <name type="scientific">marine metagenome</name>
    <dbReference type="NCBI Taxonomy" id="408172"/>
    <lineage>
        <taxon>unclassified sequences</taxon>
        <taxon>metagenomes</taxon>
        <taxon>ecological metagenomes</taxon>
    </lineage>
</organism>
<dbReference type="AlphaFoldDB" id="A0A383ABG6"/>
<gene>
    <name evidence="1" type="ORF">METZ01_LOCUS457906</name>
</gene>
<name>A0A383ABG6_9ZZZZ</name>
<reference evidence="1" key="1">
    <citation type="submission" date="2018-05" db="EMBL/GenBank/DDBJ databases">
        <authorList>
            <person name="Lanie J.A."/>
            <person name="Ng W.-L."/>
            <person name="Kazmierczak K.M."/>
            <person name="Andrzejewski T.M."/>
            <person name="Davidsen T.M."/>
            <person name="Wayne K.J."/>
            <person name="Tettelin H."/>
            <person name="Glass J.I."/>
            <person name="Rusch D."/>
            <person name="Podicherti R."/>
            <person name="Tsui H.-C.T."/>
            <person name="Winkler M.E."/>
        </authorList>
    </citation>
    <scope>NUCLEOTIDE SEQUENCE</scope>
</reference>
<feature type="non-terminal residue" evidence="1">
    <location>
        <position position="58"/>
    </location>
</feature>
<proteinExistence type="predicted"/>